<accession>A0A5Q4ZVF2</accession>
<dbReference type="Proteomes" id="UP000325811">
    <property type="component" value="Chromosome II"/>
</dbReference>
<sequence length="75" mass="8270">MKTRIWGAQMDIIDMARQSGMAVILDGRIGREEYLSVCGSLSALQKFADAVRDKTANPKPGDGYGRRPVRSVSRN</sequence>
<dbReference type="KEGG" id="pdio:PDMSB3_2578.1"/>
<evidence type="ECO:0000313" key="2">
    <source>
        <dbReference type="EMBL" id="VVD33862.1"/>
    </source>
</evidence>
<keyword evidence="3" id="KW-1185">Reference proteome</keyword>
<organism evidence="2 3">
    <name type="scientific">Paraburkholderia dioscoreae</name>
    <dbReference type="NCBI Taxonomy" id="2604047"/>
    <lineage>
        <taxon>Bacteria</taxon>
        <taxon>Pseudomonadati</taxon>
        <taxon>Pseudomonadota</taxon>
        <taxon>Betaproteobacteria</taxon>
        <taxon>Burkholderiales</taxon>
        <taxon>Burkholderiaceae</taxon>
        <taxon>Paraburkholderia</taxon>
    </lineage>
</organism>
<evidence type="ECO:0000256" key="1">
    <source>
        <dbReference type="SAM" id="MobiDB-lite"/>
    </source>
</evidence>
<proteinExistence type="predicted"/>
<gene>
    <name evidence="2" type="ORF">PDMSB3_2578</name>
</gene>
<name>A0A5Q4ZVF2_9BURK</name>
<protein>
    <submittedName>
        <fullName evidence="2">Uncharacterized protein</fullName>
    </submittedName>
</protein>
<reference evidence="2 3" key="1">
    <citation type="submission" date="2019-08" db="EMBL/GenBank/DDBJ databases">
        <authorList>
            <person name="Herpell B J."/>
        </authorList>
    </citation>
    <scope>NUCLEOTIDE SEQUENCE [LARGE SCALE GENOMIC DNA]</scope>
    <source>
        <strain evidence="3">Msb3</strain>
    </source>
</reference>
<feature type="region of interest" description="Disordered" evidence="1">
    <location>
        <begin position="52"/>
        <end position="75"/>
    </location>
</feature>
<evidence type="ECO:0000313" key="3">
    <source>
        <dbReference type="Proteomes" id="UP000325811"/>
    </source>
</evidence>
<dbReference type="EMBL" id="LR699554">
    <property type="protein sequence ID" value="VVD33862.1"/>
    <property type="molecule type" value="Genomic_DNA"/>
</dbReference>
<dbReference type="AlphaFoldDB" id="A0A5Q4ZVF2"/>